<evidence type="ECO:0000256" key="4">
    <source>
        <dbReference type="ARBA" id="ARBA00022553"/>
    </source>
</evidence>
<evidence type="ECO:0000256" key="10">
    <source>
        <dbReference type="ARBA" id="ARBA00023136"/>
    </source>
</evidence>
<dbReference type="SUPFAM" id="SSF158472">
    <property type="entry name" value="HAMP domain-like"/>
    <property type="match status" value="1"/>
</dbReference>
<dbReference type="InterPro" id="IPR050428">
    <property type="entry name" value="TCS_sensor_his_kinase"/>
</dbReference>
<keyword evidence="7 15" id="KW-0418">Kinase</keyword>
<dbReference type="GO" id="GO:0000155">
    <property type="term" value="F:phosphorelay sensor kinase activity"/>
    <property type="evidence" value="ECO:0007669"/>
    <property type="project" value="InterPro"/>
</dbReference>
<sequence length="484" mass="51154">MSATSATSWTGPSARTRSRPSAAPATGSRATGADVSWSTTSIRTRTTLAAVLVVAAALLVGAAALVFAVRDSLRDSAESAAEQQVDSLAAQLEAGQVPPSPRGDLDDDDEEDDEDDLDDVVWQVVDRDEGFSVASSGADTVLPEEDGAVFDLMQDHPYVVARETVDAGPGYVVTAAVSLEDVDETTAALVTPLLVGLPALLAVLGLSTWLIVGRALRPVDEIRREVDLITGAELERRVPEPAADDEIGRLARTMNDMLARLQRARDRQEQFVGDASHELRSPLSSLRQVAEVARAHPEAVGHEELSETVLEEALRMQAIVDQLLLLARMGDGRPRTAPTEIDLDDLVLSDVRRIRRLGLTVDATGVGAARVVGDAVALGQVVRNLVDNAARHAEGALRVSLGDQSGGVVLTVEDDGAGIPEPDRDRVFDRFVRLDDARTRDAGGSGLGLAIVREVVTAHGGSVTVDGSDLGGARFVVRLPARPA</sequence>
<dbReference type="InterPro" id="IPR036890">
    <property type="entry name" value="HATPase_C_sf"/>
</dbReference>
<evidence type="ECO:0000256" key="7">
    <source>
        <dbReference type="ARBA" id="ARBA00022777"/>
    </source>
</evidence>
<organism evidence="15 16">
    <name type="scientific">Nocardioides caeni</name>
    <dbReference type="NCBI Taxonomy" id="574700"/>
    <lineage>
        <taxon>Bacteria</taxon>
        <taxon>Bacillati</taxon>
        <taxon>Actinomycetota</taxon>
        <taxon>Actinomycetes</taxon>
        <taxon>Propionibacteriales</taxon>
        <taxon>Nocardioidaceae</taxon>
        <taxon>Nocardioides</taxon>
    </lineage>
</organism>
<comment type="catalytic activity">
    <reaction evidence="1">
        <text>ATP + protein L-histidine = ADP + protein N-phospho-L-histidine.</text>
        <dbReference type="EC" id="2.7.13.3"/>
    </reaction>
</comment>
<dbReference type="InterPro" id="IPR004358">
    <property type="entry name" value="Sig_transdc_His_kin-like_C"/>
</dbReference>
<reference evidence="15 16" key="1">
    <citation type="journal article" date="2009" name="Int. J. Syst. Evol. Microbiol.">
        <title>Nocardioides caeni sp. nov., isolated from wastewater.</title>
        <authorList>
            <person name="Yoon J.H."/>
            <person name="Kang S.J."/>
            <person name="Park S."/>
            <person name="Kim W."/>
            <person name="Oh T.K."/>
        </authorList>
    </citation>
    <scope>NUCLEOTIDE SEQUENCE [LARGE SCALE GENOMIC DNA]</scope>
    <source>
        <strain evidence="15 16">DSM 23134</strain>
    </source>
</reference>
<dbReference type="InterPro" id="IPR036097">
    <property type="entry name" value="HisK_dim/P_sf"/>
</dbReference>
<dbReference type="InterPro" id="IPR005467">
    <property type="entry name" value="His_kinase_dom"/>
</dbReference>
<comment type="caution">
    <text evidence="15">The sequence shown here is derived from an EMBL/GenBank/DDBJ whole genome shotgun (WGS) entry which is preliminary data.</text>
</comment>
<dbReference type="SMART" id="SM00304">
    <property type="entry name" value="HAMP"/>
    <property type="match status" value="1"/>
</dbReference>
<evidence type="ECO:0000313" key="16">
    <source>
        <dbReference type="Proteomes" id="UP000307087"/>
    </source>
</evidence>
<feature type="region of interest" description="Disordered" evidence="11">
    <location>
        <begin position="91"/>
        <end position="116"/>
    </location>
</feature>
<feature type="domain" description="HAMP" evidence="14">
    <location>
        <begin position="213"/>
        <end position="266"/>
    </location>
</feature>
<keyword evidence="10 12" id="KW-0472">Membrane</keyword>
<dbReference type="Pfam" id="PF02518">
    <property type="entry name" value="HATPase_c"/>
    <property type="match status" value="1"/>
</dbReference>
<dbReference type="EC" id="2.7.13.3" evidence="3"/>
<dbReference type="SMART" id="SM00388">
    <property type="entry name" value="HisKA"/>
    <property type="match status" value="1"/>
</dbReference>
<dbReference type="SUPFAM" id="SSF55874">
    <property type="entry name" value="ATPase domain of HSP90 chaperone/DNA topoisomerase II/histidine kinase"/>
    <property type="match status" value="1"/>
</dbReference>
<dbReference type="PROSITE" id="PS50885">
    <property type="entry name" value="HAMP"/>
    <property type="match status" value="1"/>
</dbReference>
<evidence type="ECO:0000259" key="13">
    <source>
        <dbReference type="PROSITE" id="PS50109"/>
    </source>
</evidence>
<dbReference type="SMART" id="SM00387">
    <property type="entry name" value="HATPase_c"/>
    <property type="match status" value="1"/>
</dbReference>
<evidence type="ECO:0000256" key="9">
    <source>
        <dbReference type="ARBA" id="ARBA00023012"/>
    </source>
</evidence>
<dbReference type="PRINTS" id="PR00344">
    <property type="entry name" value="BCTRLSENSOR"/>
</dbReference>
<feature type="transmembrane region" description="Helical" evidence="12">
    <location>
        <begin position="48"/>
        <end position="69"/>
    </location>
</feature>
<evidence type="ECO:0000256" key="11">
    <source>
        <dbReference type="SAM" id="MobiDB-lite"/>
    </source>
</evidence>
<keyword evidence="4" id="KW-0597">Phosphoprotein</keyword>
<feature type="domain" description="Histidine kinase" evidence="13">
    <location>
        <begin position="274"/>
        <end position="483"/>
    </location>
</feature>
<dbReference type="EMBL" id="STGW01000005">
    <property type="protein sequence ID" value="THV13266.1"/>
    <property type="molecule type" value="Genomic_DNA"/>
</dbReference>
<dbReference type="GO" id="GO:0005886">
    <property type="term" value="C:plasma membrane"/>
    <property type="evidence" value="ECO:0007669"/>
    <property type="project" value="UniProtKB-SubCell"/>
</dbReference>
<keyword evidence="16" id="KW-1185">Reference proteome</keyword>
<dbReference type="Gene3D" id="1.10.287.130">
    <property type="match status" value="1"/>
</dbReference>
<evidence type="ECO:0000256" key="3">
    <source>
        <dbReference type="ARBA" id="ARBA00012438"/>
    </source>
</evidence>
<dbReference type="Pfam" id="PF00672">
    <property type="entry name" value="HAMP"/>
    <property type="match status" value="1"/>
</dbReference>
<dbReference type="SUPFAM" id="SSF47384">
    <property type="entry name" value="Homodimeric domain of signal transducing histidine kinase"/>
    <property type="match status" value="1"/>
</dbReference>
<feature type="compositionally biased region" description="Acidic residues" evidence="11">
    <location>
        <begin position="105"/>
        <end position="116"/>
    </location>
</feature>
<dbReference type="Gene3D" id="6.10.340.10">
    <property type="match status" value="1"/>
</dbReference>
<proteinExistence type="predicted"/>
<dbReference type="CDD" id="cd06225">
    <property type="entry name" value="HAMP"/>
    <property type="match status" value="1"/>
</dbReference>
<dbReference type="CDD" id="cd00082">
    <property type="entry name" value="HisKA"/>
    <property type="match status" value="1"/>
</dbReference>
<accession>A0A4V4HK72</accession>
<keyword evidence="8 12" id="KW-1133">Transmembrane helix</keyword>
<dbReference type="PANTHER" id="PTHR45436">
    <property type="entry name" value="SENSOR HISTIDINE KINASE YKOH"/>
    <property type="match status" value="1"/>
</dbReference>
<evidence type="ECO:0000256" key="2">
    <source>
        <dbReference type="ARBA" id="ARBA00004236"/>
    </source>
</evidence>
<keyword evidence="9" id="KW-0902">Two-component regulatory system</keyword>
<dbReference type="Gene3D" id="3.30.565.10">
    <property type="entry name" value="Histidine kinase-like ATPase, C-terminal domain"/>
    <property type="match status" value="1"/>
</dbReference>
<evidence type="ECO:0000256" key="12">
    <source>
        <dbReference type="SAM" id="Phobius"/>
    </source>
</evidence>
<dbReference type="AlphaFoldDB" id="A0A4V4HK72"/>
<evidence type="ECO:0000256" key="6">
    <source>
        <dbReference type="ARBA" id="ARBA00022692"/>
    </source>
</evidence>
<keyword evidence="5" id="KW-0808">Transferase</keyword>
<keyword evidence="6 12" id="KW-0812">Transmembrane</keyword>
<evidence type="ECO:0000256" key="5">
    <source>
        <dbReference type="ARBA" id="ARBA00022679"/>
    </source>
</evidence>
<dbReference type="Pfam" id="PF00512">
    <property type="entry name" value="HisKA"/>
    <property type="match status" value="1"/>
</dbReference>
<evidence type="ECO:0000256" key="8">
    <source>
        <dbReference type="ARBA" id="ARBA00022989"/>
    </source>
</evidence>
<dbReference type="InterPro" id="IPR003594">
    <property type="entry name" value="HATPase_dom"/>
</dbReference>
<gene>
    <name evidence="15" type="ORF">E9934_09845</name>
</gene>
<dbReference type="PANTHER" id="PTHR45436:SF5">
    <property type="entry name" value="SENSOR HISTIDINE KINASE TRCS"/>
    <property type="match status" value="1"/>
</dbReference>
<dbReference type="PROSITE" id="PS50109">
    <property type="entry name" value="HIS_KIN"/>
    <property type="match status" value="1"/>
</dbReference>
<dbReference type="InterPro" id="IPR003660">
    <property type="entry name" value="HAMP_dom"/>
</dbReference>
<name>A0A4V4HK72_9ACTN</name>
<dbReference type="InterPro" id="IPR003661">
    <property type="entry name" value="HisK_dim/P_dom"/>
</dbReference>
<feature type="region of interest" description="Disordered" evidence="11">
    <location>
        <begin position="1"/>
        <end position="37"/>
    </location>
</feature>
<protein>
    <recommendedName>
        <fullName evidence="3">histidine kinase</fullName>
        <ecNumber evidence="3">2.7.13.3</ecNumber>
    </recommendedName>
</protein>
<comment type="subcellular location">
    <subcellularLocation>
        <location evidence="2">Cell membrane</location>
    </subcellularLocation>
</comment>
<evidence type="ECO:0000259" key="14">
    <source>
        <dbReference type="PROSITE" id="PS50885"/>
    </source>
</evidence>
<dbReference type="OrthoDB" id="9786919at2"/>
<dbReference type="CDD" id="cd00075">
    <property type="entry name" value="HATPase"/>
    <property type="match status" value="1"/>
</dbReference>
<feature type="compositionally biased region" description="Low complexity" evidence="11">
    <location>
        <begin position="10"/>
        <end position="26"/>
    </location>
</feature>
<dbReference type="Proteomes" id="UP000307087">
    <property type="component" value="Unassembled WGS sequence"/>
</dbReference>
<evidence type="ECO:0000313" key="15">
    <source>
        <dbReference type="EMBL" id="THV13266.1"/>
    </source>
</evidence>
<evidence type="ECO:0000256" key="1">
    <source>
        <dbReference type="ARBA" id="ARBA00000085"/>
    </source>
</evidence>